<feature type="binding site" evidence="7">
    <location>
        <begin position="202"/>
        <end position="211"/>
    </location>
    <ligand>
        <name>ATP</name>
        <dbReference type="ChEBI" id="CHEBI:30616"/>
    </ligand>
</feature>
<dbReference type="SUPFAM" id="SSF53613">
    <property type="entry name" value="Ribokinase-like"/>
    <property type="match status" value="1"/>
</dbReference>
<dbReference type="PROSITE" id="PS51383">
    <property type="entry name" value="YJEF_C_3"/>
    <property type="match status" value="1"/>
</dbReference>
<dbReference type="InterPro" id="IPR017953">
    <property type="entry name" value="Carbohydrate_kinase_pred_CS"/>
</dbReference>
<dbReference type="PANTHER" id="PTHR12592:SF0">
    <property type="entry name" value="ATP-DEPENDENT (S)-NAD(P)H-HYDRATE DEHYDRATASE"/>
    <property type="match status" value="1"/>
</dbReference>
<dbReference type="GO" id="GO:0005506">
    <property type="term" value="F:iron ion binding"/>
    <property type="evidence" value="ECO:0007669"/>
    <property type="project" value="InterPro"/>
</dbReference>
<dbReference type="Gene3D" id="1.10.630.10">
    <property type="entry name" value="Cytochrome P450"/>
    <property type="match status" value="1"/>
</dbReference>
<evidence type="ECO:0000256" key="1">
    <source>
        <dbReference type="ARBA" id="ARBA00022741"/>
    </source>
</evidence>
<keyword evidence="10" id="KW-1185">Reference proteome</keyword>
<dbReference type="GO" id="GO:0005524">
    <property type="term" value="F:ATP binding"/>
    <property type="evidence" value="ECO:0007669"/>
    <property type="project" value="UniProtKB-KW"/>
</dbReference>
<evidence type="ECO:0000256" key="2">
    <source>
        <dbReference type="ARBA" id="ARBA00022840"/>
    </source>
</evidence>
<comment type="caution">
    <text evidence="9">The sequence shown here is derived from an EMBL/GenBank/DDBJ whole genome shotgun (WGS) entry which is preliminary data.</text>
</comment>
<proteinExistence type="inferred from homology"/>
<keyword evidence="3" id="KW-0521">NADP</keyword>
<dbReference type="GO" id="GO:0016705">
    <property type="term" value="F:oxidoreductase activity, acting on paired donors, with incorporation or reduction of molecular oxygen"/>
    <property type="evidence" value="ECO:0007669"/>
    <property type="project" value="InterPro"/>
</dbReference>
<keyword evidence="7" id="KW-0963">Cytoplasm</keyword>
<feature type="binding site" evidence="7">
    <location>
        <begin position="144"/>
        <end position="150"/>
    </location>
    <ligand>
        <name>(6S)-NADPHX</name>
        <dbReference type="ChEBI" id="CHEBI:64076"/>
    </ligand>
</feature>
<dbReference type="InterPro" id="IPR000631">
    <property type="entry name" value="CARKD"/>
</dbReference>
<evidence type="ECO:0000256" key="3">
    <source>
        <dbReference type="ARBA" id="ARBA00022857"/>
    </source>
</evidence>
<dbReference type="GO" id="GO:0046496">
    <property type="term" value="P:nicotinamide nucleotide metabolic process"/>
    <property type="evidence" value="ECO:0007669"/>
    <property type="project" value="UniProtKB-UniRule"/>
</dbReference>
<dbReference type="PANTHER" id="PTHR12592">
    <property type="entry name" value="ATP-DEPENDENT (S)-NAD(P)H-HYDRATE DEHYDRATASE FAMILY MEMBER"/>
    <property type="match status" value="1"/>
</dbReference>
<dbReference type="SUPFAM" id="SSF48264">
    <property type="entry name" value="Cytochrome P450"/>
    <property type="match status" value="1"/>
</dbReference>
<evidence type="ECO:0000256" key="5">
    <source>
        <dbReference type="ARBA" id="ARBA00023239"/>
    </source>
</evidence>
<dbReference type="OrthoDB" id="1470350at2759"/>
<dbReference type="HAMAP" id="MF_01965">
    <property type="entry name" value="NADHX_dehydratase"/>
    <property type="match status" value="1"/>
</dbReference>
<comment type="similarity">
    <text evidence="7">Belongs to the NnrD/CARKD family.</text>
</comment>
<organism evidence="9 10">
    <name type="scientific">Cudoniella acicularis</name>
    <dbReference type="NCBI Taxonomy" id="354080"/>
    <lineage>
        <taxon>Eukaryota</taxon>
        <taxon>Fungi</taxon>
        <taxon>Dikarya</taxon>
        <taxon>Ascomycota</taxon>
        <taxon>Pezizomycotina</taxon>
        <taxon>Leotiomycetes</taxon>
        <taxon>Helotiales</taxon>
        <taxon>Tricladiaceae</taxon>
        <taxon>Cudoniella</taxon>
    </lineage>
</organism>
<dbReference type="EC" id="4.2.1.93" evidence="7"/>
<dbReference type="NCBIfam" id="TIGR00196">
    <property type="entry name" value="yjeF_cterm"/>
    <property type="match status" value="1"/>
</dbReference>
<dbReference type="Pfam" id="PF01256">
    <property type="entry name" value="Carb_kinase"/>
    <property type="match status" value="1"/>
</dbReference>
<evidence type="ECO:0000313" key="9">
    <source>
        <dbReference type="EMBL" id="KAF4637518.1"/>
    </source>
</evidence>
<evidence type="ECO:0000256" key="6">
    <source>
        <dbReference type="ARBA" id="ARBA00047472"/>
    </source>
</evidence>
<dbReference type="GO" id="GO:0005737">
    <property type="term" value="C:cytoplasm"/>
    <property type="evidence" value="ECO:0007669"/>
    <property type="project" value="UniProtKB-SubCell"/>
</dbReference>
<keyword evidence="2 7" id="KW-0067">ATP-binding</keyword>
<evidence type="ECO:0000256" key="4">
    <source>
        <dbReference type="ARBA" id="ARBA00023027"/>
    </source>
</evidence>
<dbReference type="InterPro" id="IPR029056">
    <property type="entry name" value="Ribokinase-like"/>
</dbReference>
<keyword evidence="5 7" id="KW-0456">Lyase</keyword>
<dbReference type="InterPro" id="IPR036396">
    <property type="entry name" value="Cyt_P450_sf"/>
</dbReference>
<comment type="catalytic activity">
    <reaction evidence="7">
        <text>(6S)-NADHX + ATP = ADP + phosphate + NADH + H(+)</text>
        <dbReference type="Rhea" id="RHEA:19017"/>
        <dbReference type="ChEBI" id="CHEBI:15378"/>
        <dbReference type="ChEBI" id="CHEBI:30616"/>
        <dbReference type="ChEBI" id="CHEBI:43474"/>
        <dbReference type="ChEBI" id="CHEBI:57945"/>
        <dbReference type="ChEBI" id="CHEBI:64074"/>
        <dbReference type="ChEBI" id="CHEBI:456216"/>
        <dbReference type="EC" id="4.2.1.93"/>
    </reaction>
</comment>
<evidence type="ECO:0000313" key="10">
    <source>
        <dbReference type="Proteomes" id="UP000566819"/>
    </source>
</evidence>
<dbReference type="InterPro" id="IPR001128">
    <property type="entry name" value="Cyt_P450"/>
</dbReference>
<dbReference type="GO" id="GO:0047453">
    <property type="term" value="F:ATP-dependent NAD(P)H-hydrate dehydratase activity"/>
    <property type="evidence" value="ECO:0007669"/>
    <property type="project" value="UniProtKB-UniRule"/>
</dbReference>
<sequence>MGRVAVIGGSEDYTGAPFFSAMASAKLGADMSHVICEPQAAQVIKTYSPNLMVHPLMRQSSYTQASENSSSVAKTVIDMLPRLHVLVIGPGLGRDPLMLEICAKVIEAARKENMPFVLDADGLNLAQTRPELIHGYKECILTPNIVEFGRLCKSKGIDGDGLEDGKGAETLSKAFGGVTILQKGKEDYISNGDNTFVCDIKGGLKRSGGQGDTLTGSLATFLAWRKAYLEKLWEHDDDLNEVELLALAAFGGIQYLRNYFESYRQSIDIKADQSQLWDLVFKSYHQPAGSEFSKKLPFGLGSFTRYNKPAWNYYDKFNMHTEYGKIFLHVTPGGNALFVADAAASDIILSRRKEFLKPIEMLESVDLFGKSLASVEGVDWQRHRKITAPPFNERNSGLVWVESLRQAKQMLHYWTTQLDVKKSIPNDTSRLALHVLTGAGFGMTYQFRGSLDTPGKGFRFTYRDALDITMSDAVLLIVTPRIVYSFPFLPKKLAQHKAAVSEFKRYLFNMVSAAKERAVQGEPAHPDLLNTLVQKAQEAENDPDSKSGVLPGNIGLSDEEIYGNLFMFSFAGHETTANALAYSTYLFAAFPEWQEWVAAEVGEVFKGHSSIETLDYELMFPRLKRCFALMLETLRLYSPVLTVPKCTGAAPATLRMDGREITVPPHTHIFLNIVALQTSPEYWGVDALAWKPGRWIKSLSQPSTLPTSPISDKEEIVTPVKGSFIPWADGPRVCPGKKFSQVEFVAVIAVLLWKHRVEVIPREGEKAEEARKRVAAVVEDSGTKFTLQMRRPETVDLRFVERLLGFGALEYLMVL</sequence>
<comment type="function">
    <text evidence="7">Catalyzes the dehydration of the S-form of NAD(P)HX at the expense of ATP, which is converted to ADP. Together with NAD(P)HX epimerase, which catalyzes the epimerization of the S- and R-forms, the enzyme allows the repair of both epimers of NAD(P)HX, a damaged form of NAD(P)H that is a result of enzymatic or heat-dependent hydration.</text>
</comment>
<keyword evidence="7" id="KW-0597">Phosphoprotein</keyword>
<comment type="subcellular location">
    <subcellularLocation>
        <location evidence="7">Cytoplasm</location>
    </subcellularLocation>
</comment>
<dbReference type="PROSITE" id="PS01050">
    <property type="entry name" value="YJEF_C_2"/>
    <property type="match status" value="1"/>
</dbReference>
<protein>
    <recommendedName>
        <fullName evidence="7">ATP-dependent (S)-NAD(P)H-hydrate dehydratase</fullName>
        <ecNumber evidence="7">4.2.1.93</ecNumber>
    </recommendedName>
    <alternativeName>
        <fullName evidence="7">ATP-dependent NAD(P)HX dehydratase</fullName>
    </alternativeName>
</protein>
<keyword evidence="4 7" id="KW-0520">NAD</keyword>
<dbReference type="Proteomes" id="UP000566819">
    <property type="component" value="Unassembled WGS sequence"/>
</dbReference>
<evidence type="ECO:0000256" key="7">
    <source>
        <dbReference type="HAMAP-Rule" id="MF_03157"/>
    </source>
</evidence>
<comment type="cofactor">
    <cofactor evidence="7">
        <name>Mg(2+)</name>
        <dbReference type="ChEBI" id="CHEBI:18420"/>
    </cofactor>
</comment>
<accession>A0A8H4RXX7</accession>
<dbReference type="EMBL" id="JAAMPI010000020">
    <property type="protein sequence ID" value="KAF4637518.1"/>
    <property type="molecule type" value="Genomic_DNA"/>
</dbReference>
<gene>
    <name evidence="9" type="ORF">G7Y89_g575</name>
</gene>
<dbReference type="GO" id="GO:0004497">
    <property type="term" value="F:monooxygenase activity"/>
    <property type="evidence" value="ECO:0007669"/>
    <property type="project" value="InterPro"/>
</dbReference>
<dbReference type="AlphaFoldDB" id="A0A8H4RXX7"/>
<keyword evidence="1 7" id="KW-0547">Nucleotide-binding</keyword>
<dbReference type="GO" id="GO:0110051">
    <property type="term" value="P:metabolite repair"/>
    <property type="evidence" value="ECO:0007669"/>
    <property type="project" value="TreeGrafter"/>
</dbReference>
<feature type="binding site" evidence="7">
    <location>
        <position position="91"/>
    </location>
    <ligand>
        <name>(6S)-NADPHX</name>
        <dbReference type="ChEBI" id="CHEBI:64076"/>
    </ligand>
</feature>
<dbReference type="Pfam" id="PF00067">
    <property type="entry name" value="p450"/>
    <property type="match status" value="1"/>
</dbReference>
<dbReference type="CDD" id="cd01171">
    <property type="entry name" value="YXKO-related"/>
    <property type="match status" value="1"/>
</dbReference>
<comment type="catalytic activity">
    <reaction evidence="6 7">
        <text>(6S)-NADPHX + ATP = ADP + phosphate + NADPH + H(+)</text>
        <dbReference type="Rhea" id="RHEA:32231"/>
        <dbReference type="ChEBI" id="CHEBI:15378"/>
        <dbReference type="ChEBI" id="CHEBI:30616"/>
        <dbReference type="ChEBI" id="CHEBI:43474"/>
        <dbReference type="ChEBI" id="CHEBI:57783"/>
        <dbReference type="ChEBI" id="CHEBI:64076"/>
        <dbReference type="ChEBI" id="CHEBI:456216"/>
        <dbReference type="EC" id="4.2.1.93"/>
    </reaction>
</comment>
<dbReference type="CDD" id="cd11070">
    <property type="entry name" value="CYP56-like"/>
    <property type="match status" value="1"/>
</dbReference>
<dbReference type="Gene3D" id="3.40.1190.20">
    <property type="match status" value="1"/>
</dbReference>
<feature type="binding site" evidence="7">
    <location>
        <position position="212"/>
    </location>
    <ligand>
        <name>(6S)-NADPHX</name>
        <dbReference type="ChEBI" id="CHEBI:64076"/>
    </ligand>
</feature>
<feature type="binding site" evidence="7">
    <location>
        <begin position="183"/>
        <end position="187"/>
    </location>
    <ligand>
        <name>ATP</name>
        <dbReference type="ChEBI" id="CHEBI:30616"/>
    </ligand>
</feature>
<name>A0A8H4RXX7_9HELO</name>
<dbReference type="PRINTS" id="PR00385">
    <property type="entry name" value="P450"/>
</dbReference>
<feature type="domain" description="YjeF C-terminal" evidence="8">
    <location>
        <begin position="1"/>
        <end position="250"/>
    </location>
</feature>
<evidence type="ECO:0000259" key="8">
    <source>
        <dbReference type="PROSITE" id="PS51383"/>
    </source>
</evidence>
<reference evidence="9 10" key="1">
    <citation type="submission" date="2020-03" db="EMBL/GenBank/DDBJ databases">
        <title>Draft Genome Sequence of Cudoniella acicularis.</title>
        <authorList>
            <person name="Buettner E."/>
            <person name="Kellner H."/>
        </authorList>
    </citation>
    <scope>NUCLEOTIDE SEQUENCE [LARGE SCALE GENOMIC DNA]</scope>
    <source>
        <strain evidence="9 10">DSM 108380</strain>
    </source>
</reference>
<dbReference type="GO" id="GO:0020037">
    <property type="term" value="F:heme binding"/>
    <property type="evidence" value="ECO:0007669"/>
    <property type="project" value="InterPro"/>
</dbReference>